<evidence type="ECO:0000256" key="1">
    <source>
        <dbReference type="SAM" id="MobiDB-lite"/>
    </source>
</evidence>
<name>H1VCW7_COLHI</name>
<dbReference type="PROSITE" id="PS50011">
    <property type="entry name" value="PROTEIN_KINASE_DOM"/>
    <property type="match status" value="1"/>
</dbReference>
<organism evidence="3 5">
    <name type="scientific">Colletotrichum higginsianum (strain IMI 349063)</name>
    <name type="common">Crucifer anthracnose fungus</name>
    <dbReference type="NCBI Taxonomy" id="759273"/>
    <lineage>
        <taxon>Eukaryota</taxon>
        <taxon>Fungi</taxon>
        <taxon>Dikarya</taxon>
        <taxon>Ascomycota</taxon>
        <taxon>Pezizomycotina</taxon>
        <taxon>Sordariomycetes</taxon>
        <taxon>Hypocreomycetidae</taxon>
        <taxon>Glomerellales</taxon>
        <taxon>Glomerellaceae</taxon>
        <taxon>Colletotrichum</taxon>
        <taxon>Colletotrichum destructivum species complex</taxon>
    </lineage>
</organism>
<evidence type="ECO:0000313" key="6">
    <source>
        <dbReference type="Proteomes" id="UP000092177"/>
    </source>
</evidence>
<dbReference type="Proteomes" id="UP000092177">
    <property type="component" value="Chromosome 1"/>
</dbReference>
<feature type="region of interest" description="Disordered" evidence="1">
    <location>
        <begin position="1"/>
        <end position="84"/>
    </location>
</feature>
<dbReference type="GeneID" id="28860629"/>
<evidence type="ECO:0000259" key="2">
    <source>
        <dbReference type="PROSITE" id="PS50011"/>
    </source>
</evidence>
<evidence type="ECO:0000313" key="4">
    <source>
        <dbReference type="EMBL" id="OBR16367.1"/>
    </source>
</evidence>
<keyword evidence="3" id="KW-0808">Transferase</keyword>
<gene>
    <name evidence="3" type="ORF">CH063_01827</name>
    <name evidence="4" type="ORF">CH63R_01547</name>
</gene>
<feature type="compositionally biased region" description="Polar residues" evidence="1">
    <location>
        <begin position="108"/>
        <end position="124"/>
    </location>
</feature>
<dbReference type="InterPro" id="IPR011009">
    <property type="entry name" value="Kinase-like_dom_sf"/>
</dbReference>
<feature type="domain" description="Protein kinase" evidence="2">
    <location>
        <begin position="329"/>
        <end position="659"/>
    </location>
</feature>
<dbReference type="VEuPathDB" id="FungiDB:CH63R_01547"/>
<dbReference type="RefSeq" id="XP_018164884.1">
    <property type="nucleotide sequence ID" value="XM_018296522.1"/>
</dbReference>
<feature type="region of interest" description="Disordered" evidence="1">
    <location>
        <begin position="96"/>
        <end position="125"/>
    </location>
</feature>
<reference evidence="6" key="4">
    <citation type="journal article" date="2017" name="BMC Genomics">
        <title>Gapless genome assembly of Colletotrichum higginsianum reveals chromosome structure and association of transposable elements with secondary metabolite gene clusters.</title>
        <authorList>
            <person name="Dallery J.-F."/>
            <person name="Lapalu N."/>
            <person name="Zampounis A."/>
            <person name="Pigne S."/>
            <person name="Luyten I."/>
            <person name="Amselem J."/>
            <person name="Wittenberg A.H.J."/>
            <person name="Zhou S."/>
            <person name="de Queiroz M.V."/>
            <person name="Robin G.P."/>
            <person name="Auger A."/>
            <person name="Hainaut M."/>
            <person name="Henrissat B."/>
            <person name="Kim K.-T."/>
            <person name="Lee Y.-H."/>
            <person name="Lespinet O."/>
            <person name="Schwartz D.C."/>
            <person name="Thon M.R."/>
            <person name="O'Connell R.J."/>
        </authorList>
    </citation>
    <scope>NUCLEOTIDE SEQUENCE [LARGE SCALE GENOMIC DNA]</scope>
    <source>
        <strain evidence="6">IMI 349063</strain>
    </source>
</reference>
<dbReference type="GO" id="GO:0005524">
    <property type="term" value="F:ATP binding"/>
    <property type="evidence" value="ECO:0007669"/>
    <property type="project" value="InterPro"/>
</dbReference>
<feature type="region of interest" description="Disordered" evidence="1">
    <location>
        <begin position="474"/>
        <end position="497"/>
    </location>
</feature>
<keyword evidence="3" id="KW-0418">Kinase</keyword>
<sequence length="705" mass="81039">MNVQGRNRSAHKSASEDWAEEVQSLVEKYENKDRNGTDNPAISAIHGQSGVSRRRTQENIDLSENSPRPSLPFAKSDQGSVGQDISRIRTQKSLESISTCVDHGDSYRLSNRDTAPPSADQSGSLPELREEVLHAVGQHDHLEPKHPGTRVELQKALFNALERQSNDKEFLPLQALDDFITENTVRRELEAEFDHLSKTEIEACVHYVCTRKKISDPRTKHLKFTSGQRIFALLIMIEGLDSFLNLKSQGLHDIDLPLKDNCQRSSHRPKTFTCFQSWSPFRLRSFDEWQWKLLAPYFSTTKDREERVLFYSLPAPTVMPWLSETGPTSADPEPDRFGGYSTVKKVKIHPSHHNFQFPEGCEPCFAVKKLYTHKKKEFDREVDALKRFNTRTNSNLVQLLATYRHHNNYCLLFPGADGNLKDLWEANPQPVAEPSYKRAMWMAEVCHGIATGLSQIHQHRTTEEIRRDAIEIAKEDKKGDSPAGILSNTPANLRQNEDRFGRHGDIKPENILWFKNYKPDSYLGVLQISDFGLTRFHSKHSISKHMSDAVGGQTYRAPEFNTTRNGFDQSYDIWTLGCVYLEFITWYLLGWEQVDDFSRKRTKEDDEALKSFNKDGFPEDKFFKLDGDGSQATVKSSVTRWFEVLHSRPDCTKYIHQFLYFVEGRMLRVMKTERAECGEVAGELCKLLEQCEKRPEFCLHGIPEI</sequence>
<accession>H1VCW7</accession>
<evidence type="ECO:0000313" key="5">
    <source>
        <dbReference type="Proteomes" id="UP000007174"/>
    </source>
</evidence>
<dbReference type="AlphaFoldDB" id="H1VCW7"/>
<dbReference type="SMART" id="SM00220">
    <property type="entry name" value="S_TKc"/>
    <property type="match status" value="1"/>
</dbReference>
<dbReference type="SUPFAM" id="SSF56112">
    <property type="entry name" value="Protein kinase-like (PK-like)"/>
    <property type="match status" value="1"/>
</dbReference>
<reference evidence="5" key="2">
    <citation type="journal article" date="2012" name="Nat. Genet.">
        <title>Lifestyle transitions in plant pathogenic Colletotrichum fungi deciphered by genome and transcriptome analyses.</title>
        <authorList>
            <person name="O'Connell R.J."/>
            <person name="Thon M.R."/>
            <person name="Hacquard S."/>
            <person name="Amyotte S.G."/>
            <person name="Kleemann J."/>
            <person name="Torres M.F."/>
            <person name="Damm U."/>
            <person name="Buiate E.A."/>
            <person name="Epstein L."/>
            <person name="Alkan N."/>
            <person name="Altmueller J."/>
            <person name="Alvarado-Balderrama L."/>
            <person name="Bauser C.A."/>
            <person name="Becker C."/>
            <person name="Birren B.W."/>
            <person name="Chen Z."/>
            <person name="Choi J."/>
            <person name="Crouch J.A."/>
            <person name="Duvick J.P."/>
            <person name="Farman M.A."/>
            <person name="Gan P."/>
            <person name="Heiman D."/>
            <person name="Henrissat B."/>
            <person name="Howard R.J."/>
            <person name="Kabbage M."/>
            <person name="Koch C."/>
            <person name="Kracher B."/>
            <person name="Kubo Y."/>
            <person name="Law A.D."/>
            <person name="Lebrun M.-H."/>
            <person name="Lee Y.-H."/>
            <person name="Miyara I."/>
            <person name="Moore N."/>
            <person name="Neumann U."/>
            <person name="Nordstroem K."/>
            <person name="Panaccione D.G."/>
            <person name="Panstruga R."/>
            <person name="Place M."/>
            <person name="Proctor R.H."/>
            <person name="Prusky D."/>
            <person name="Rech G."/>
            <person name="Reinhardt R."/>
            <person name="Rollins J.A."/>
            <person name="Rounsley S."/>
            <person name="Schardl C.L."/>
            <person name="Schwartz D.C."/>
            <person name="Shenoy N."/>
            <person name="Shirasu K."/>
            <person name="Sikhakolli U.R."/>
            <person name="Stueber K."/>
            <person name="Sukno S.A."/>
            <person name="Sweigard J.A."/>
            <person name="Takano Y."/>
            <person name="Takahara H."/>
            <person name="Trail F."/>
            <person name="van der Does H.C."/>
            <person name="Voll L.M."/>
            <person name="Will I."/>
            <person name="Young S."/>
            <person name="Zeng Q."/>
            <person name="Zhang J."/>
            <person name="Zhou S."/>
            <person name="Dickman M.B."/>
            <person name="Schulze-Lefert P."/>
            <person name="Ver Loren van Themaat E."/>
            <person name="Ma L.-J."/>
            <person name="Vaillancourt L.J."/>
        </authorList>
    </citation>
    <scope>NUCLEOTIDE SEQUENCE [LARGE SCALE GENOMIC DNA]</scope>
    <source>
        <strain evidence="5">IMI 349063</strain>
    </source>
</reference>
<feature type="compositionally biased region" description="Basic and acidic residues" evidence="1">
    <location>
        <begin position="27"/>
        <end position="36"/>
    </location>
</feature>
<dbReference type="OrthoDB" id="4062651at2759"/>
<keyword evidence="6" id="KW-1185">Reference proteome</keyword>
<dbReference type="Gene3D" id="1.10.510.10">
    <property type="entry name" value="Transferase(Phosphotransferase) domain 1"/>
    <property type="match status" value="2"/>
</dbReference>
<dbReference type="EMBL" id="LTAN01000001">
    <property type="protein sequence ID" value="OBR16367.1"/>
    <property type="molecule type" value="Genomic_DNA"/>
</dbReference>
<evidence type="ECO:0000313" key="3">
    <source>
        <dbReference type="EMBL" id="CCF38070.1"/>
    </source>
</evidence>
<reference evidence="4" key="3">
    <citation type="submission" date="2016-02" db="EMBL/GenBank/DDBJ databases">
        <title>Resequencing and annotation of the Colletotrichum higginsianum genome.</title>
        <authorList>
            <person name="O'Connell R."/>
            <person name="Zambounis A."/>
            <person name="Thon M."/>
            <person name="Dallery J.-F."/>
        </authorList>
    </citation>
    <scope>NUCLEOTIDE SEQUENCE [LARGE SCALE GENOMIC DNA]</scope>
    <source>
        <strain evidence="4">IMI 349063</strain>
    </source>
</reference>
<protein>
    <submittedName>
        <fullName evidence="3">Protein kinase</fullName>
    </submittedName>
</protein>
<proteinExistence type="predicted"/>
<dbReference type="EMBL" id="CACQ02002790">
    <property type="protein sequence ID" value="CCF38070.1"/>
    <property type="molecule type" value="Genomic_DNA"/>
</dbReference>
<dbReference type="PANTHER" id="PTHR24359">
    <property type="entry name" value="SERINE/THREONINE-PROTEIN KINASE SBK1"/>
    <property type="match status" value="1"/>
</dbReference>
<dbReference type="Pfam" id="PF00069">
    <property type="entry name" value="Pkinase"/>
    <property type="match status" value="1"/>
</dbReference>
<reference evidence="3" key="1">
    <citation type="submission" date="2011-12" db="EMBL/GenBank/DDBJ databases">
        <title>The genome sequence of Colletotrichum higginsianum IMI 34906.</title>
        <authorList>
            <person name="Ma L.-J."/>
            <person name="O'Connell R."/>
            <person name="van Themaat E.V.L."/>
            <person name="Stueber K."/>
            <person name="Young S.K."/>
            <person name="Zeng Q."/>
            <person name="Gargeya S."/>
            <person name="Fitzgerald M."/>
            <person name="Haas B."/>
            <person name="Abouelleil A."/>
            <person name="Alvarado L."/>
            <person name="Arachchi H.M."/>
            <person name="Berlin A."/>
            <person name="Chapman S.B."/>
            <person name="Gearin G."/>
            <person name="Goldberg J."/>
            <person name="Griggs A."/>
            <person name="Gujja S."/>
            <person name="Hansen M."/>
            <person name="Heiman D."/>
            <person name="Howarth C."/>
            <person name="Larimer J."/>
            <person name="Lui A."/>
            <person name="MacDonald P.J.P."/>
            <person name="McCowen C."/>
            <person name="Montmayeur A."/>
            <person name="Murphy C."/>
            <person name="Neiman D."/>
            <person name="Pearson M."/>
            <person name="Priest M."/>
            <person name="Roberts A."/>
            <person name="Saif S."/>
            <person name="Shea T."/>
            <person name="Sisk P."/>
            <person name="Stolte C."/>
            <person name="Sykes S."/>
            <person name="Wortman J."/>
            <person name="Nusbaum C."/>
            <person name="Birren B."/>
        </authorList>
    </citation>
    <scope>NUCLEOTIDE SEQUENCE [LARGE SCALE GENOMIC DNA]</scope>
    <source>
        <strain evidence="3">IMI 349063</strain>
    </source>
</reference>
<dbReference type="PANTHER" id="PTHR24359:SF37">
    <property type="entry name" value="PROTEIN KINASE DOMAIN-CONTAINING PROTEIN"/>
    <property type="match status" value="1"/>
</dbReference>
<feature type="compositionally biased region" description="Polar residues" evidence="1">
    <location>
        <begin position="59"/>
        <end position="68"/>
    </location>
</feature>
<dbReference type="InterPro" id="IPR000719">
    <property type="entry name" value="Prot_kinase_dom"/>
</dbReference>
<dbReference type="GO" id="GO:0004674">
    <property type="term" value="F:protein serine/threonine kinase activity"/>
    <property type="evidence" value="ECO:0007669"/>
    <property type="project" value="TreeGrafter"/>
</dbReference>
<dbReference type="KEGG" id="chig:CH63R_01547"/>
<dbReference type="eggNOG" id="KOG0590">
    <property type="taxonomic scope" value="Eukaryota"/>
</dbReference>
<dbReference type="Proteomes" id="UP000007174">
    <property type="component" value="Unassembled WGS sequence"/>
</dbReference>
<dbReference type="HOGENOM" id="CLU_017513_2_1_1"/>